<keyword evidence="4" id="KW-1185">Reference proteome</keyword>
<protein>
    <submittedName>
        <fullName evidence="2">Uncharacterized protein</fullName>
    </submittedName>
</protein>
<accession>A0A0C2ZND0</accession>
<dbReference type="RefSeq" id="WP_019750037.1">
    <property type="nucleotide sequence ID" value="NZ_BHXB01000003.1"/>
</dbReference>
<proteinExistence type="predicted"/>
<dbReference type="Proteomes" id="UP000325576">
    <property type="component" value="Unassembled WGS sequence"/>
</dbReference>
<gene>
    <name evidence="1" type="ORF">BS297_23125</name>
    <name evidence="2" type="ORF">I3517_33455</name>
</gene>
<dbReference type="KEGG" id="reb:XU06_30920"/>
<evidence type="ECO:0000313" key="3">
    <source>
        <dbReference type="Proteomes" id="UP000325576"/>
    </source>
</evidence>
<evidence type="ECO:0000313" key="4">
    <source>
        <dbReference type="Proteomes" id="UP000627573"/>
    </source>
</evidence>
<dbReference type="OrthoDB" id="10002960at2"/>
<dbReference type="AlphaFoldDB" id="A0A0C2ZND0"/>
<reference evidence="2 4" key="2">
    <citation type="submission" date="2020-12" db="EMBL/GenBank/DDBJ databases">
        <title>Draft genome sequence of furan degrading bacterial strain FUR100.</title>
        <authorList>
            <person name="Woiski C."/>
        </authorList>
    </citation>
    <scope>NUCLEOTIDE SEQUENCE [LARGE SCALE GENOMIC DNA]</scope>
    <source>
        <strain evidence="2 4">FUR100</strain>
    </source>
</reference>
<sequence length="83" mass="8873">MTHIFLYSTATEVGEPSAALQSAVQKMHDLVADLETKHRFVAVQGHSHTVIPAQVTGTSLTGRPRAGYAVTLTTVVEIPTDNT</sequence>
<evidence type="ECO:0000313" key="1">
    <source>
        <dbReference type="EMBL" id="KAB2582955.1"/>
    </source>
</evidence>
<comment type="caution">
    <text evidence="2">The sequence shown here is derived from an EMBL/GenBank/DDBJ whole genome shotgun (WGS) entry which is preliminary data.</text>
</comment>
<organism evidence="2 4">
    <name type="scientific">Rhodococcus erythropolis</name>
    <name type="common">Arthrobacter picolinophilus</name>
    <dbReference type="NCBI Taxonomy" id="1833"/>
    <lineage>
        <taxon>Bacteria</taxon>
        <taxon>Bacillati</taxon>
        <taxon>Actinomycetota</taxon>
        <taxon>Actinomycetes</taxon>
        <taxon>Mycobacteriales</taxon>
        <taxon>Nocardiaceae</taxon>
        <taxon>Rhodococcus</taxon>
        <taxon>Rhodococcus erythropolis group</taxon>
    </lineage>
</organism>
<reference evidence="1 3" key="1">
    <citation type="journal article" date="2017" name="Poromechanics V (2013)">
        <title>Genomic Characterization of the Arsenic-Tolerant Actinobacterium, &lt;i&gt;Rhodococcus erythropolis&lt;/i&gt; S43.</title>
        <authorList>
            <person name="Retamal-Morales G."/>
            <person name="Mehnert M."/>
            <person name="Schwabe R."/>
            <person name="Tischler D."/>
            <person name="Schloemann M."/>
            <person name="Levican G.J."/>
        </authorList>
    </citation>
    <scope>NUCLEOTIDE SEQUENCE [LARGE SCALE GENOMIC DNA]</scope>
    <source>
        <strain evidence="1 3">S43</strain>
    </source>
</reference>
<name>A0A0C2ZND0_RHOER</name>
<dbReference type="Proteomes" id="UP000627573">
    <property type="component" value="Unassembled WGS sequence"/>
</dbReference>
<evidence type="ECO:0000313" key="2">
    <source>
        <dbReference type="EMBL" id="MBH5147517.1"/>
    </source>
</evidence>
<dbReference type="EMBL" id="JAECSB010000100">
    <property type="protein sequence ID" value="MBH5147517.1"/>
    <property type="molecule type" value="Genomic_DNA"/>
</dbReference>
<dbReference type="EMBL" id="MRBO01000615">
    <property type="protein sequence ID" value="KAB2582955.1"/>
    <property type="molecule type" value="Genomic_DNA"/>
</dbReference>